<dbReference type="NCBIfam" id="TIGR03559">
    <property type="entry name" value="F420_Rv3520c"/>
    <property type="match status" value="1"/>
</dbReference>
<dbReference type="Gene3D" id="3.20.20.30">
    <property type="entry name" value="Luciferase-like domain"/>
    <property type="match status" value="1"/>
</dbReference>
<dbReference type="RefSeq" id="WP_179913010.1">
    <property type="nucleotide sequence ID" value="NZ_JACBYE010000013.1"/>
</dbReference>
<dbReference type="Pfam" id="PF00296">
    <property type="entry name" value="Bac_luciferase"/>
    <property type="match status" value="1"/>
</dbReference>
<dbReference type="SUPFAM" id="SSF51679">
    <property type="entry name" value="Bacterial luciferase-like"/>
    <property type="match status" value="1"/>
</dbReference>
<dbReference type="EMBL" id="JACBYE010000013">
    <property type="protein sequence ID" value="NYS93331.1"/>
    <property type="molecule type" value="Genomic_DNA"/>
</dbReference>
<evidence type="ECO:0000259" key="2">
    <source>
        <dbReference type="Pfam" id="PF00296"/>
    </source>
</evidence>
<sequence length="348" mass="37209">MRIGLHTGYWSAGPPEGMAEAVVEADALGVDSVWTAEAYGSDALTPLAWWGSRTERIRLGTAVAQISARTPTATAMAALTLDHLSGGRFVLGLGVSGPQVVEGWYGQPYPRPLARTREYVDIVRQVLRREAPVTAPGPTYPLPLDESTAGGRPVTGFGKALRSTVRPLRADLPIHLAAEGPKNIALAAEIADGWLPLFYAPRLDHEFRELLDDGFARRGPGLRPAADFEVSATVPVVVHDDPEQAADQVRPFIALYVGGMGAKGANYHRNAVDRLGYSEAADEIQAHYLAGDRERAAAAVPRELVDDIALVGSSERIRERLALWEQTAVTTVVVQGDAAALRAVMAAA</sequence>
<evidence type="ECO:0000313" key="4">
    <source>
        <dbReference type="Proteomes" id="UP000561011"/>
    </source>
</evidence>
<name>A0A853ES61_9MICO</name>
<dbReference type="Proteomes" id="UP000561011">
    <property type="component" value="Unassembled WGS sequence"/>
</dbReference>
<dbReference type="PANTHER" id="PTHR43244:SF1">
    <property type="entry name" value="5,10-METHYLENETETRAHYDROMETHANOPTERIN REDUCTASE"/>
    <property type="match status" value="1"/>
</dbReference>
<keyword evidence="4" id="KW-1185">Reference proteome</keyword>
<organism evidence="3 4">
    <name type="scientific">Sanguibacter inulinus</name>
    <dbReference type="NCBI Taxonomy" id="60922"/>
    <lineage>
        <taxon>Bacteria</taxon>
        <taxon>Bacillati</taxon>
        <taxon>Actinomycetota</taxon>
        <taxon>Actinomycetes</taxon>
        <taxon>Micrococcales</taxon>
        <taxon>Sanguibacteraceae</taxon>
        <taxon>Sanguibacter</taxon>
    </lineage>
</organism>
<keyword evidence="1" id="KW-0560">Oxidoreductase</keyword>
<dbReference type="AlphaFoldDB" id="A0A853ES61"/>
<feature type="domain" description="Luciferase-like" evidence="2">
    <location>
        <begin position="14"/>
        <end position="330"/>
    </location>
</feature>
<reference evidence="3 4" key="1">
    <citation type="submission" date="2020-07" db="EMBL/GenBank/DDBJ databases">
        <title>MOT database genomes.</title>
        <authorList>
            <person name="Joseph S."/>
            <person name="Aduse-Opoku J."/>
            <person name="Hashim A."/>
            <person name="Wade W."/>
            <person name="Curtis M."/>
        </authorList>
    </citation>
    <scope>NUCLEOTIDE SEQUENCE [LARGE SCALE GENOMIC DNA]</scope>
    <source>
        <strain evidence="3 4">DSM 100099</strain>
    </source>
</reference>
<accession>A0A853ES61</accession>
<gene>
    <name evidence="3" type="ORF">HZZ10_07295</name>
</gene>
<dbReference type="InterPro" id="IPR019951">
    <property type="entry name" value="F420_OxRdatse_Rv3520c_pred"/>
</dbReference>
<proteinExistence type="predicted"/>
<dbReference type="GO" id="GO:0016705">
    <property type="term" value="F:oxidoreductase activity, acting on paired donors, with incorporation or reduction of molecular oxygen"/>
    <property type="evidence" value="ECO:0007669"/>
    <property type="project" value="InterPro"/>
</dbReference>
<evidence type="ECO:0000313" key="3">
    <source>
        <dbReference type="EMBL" id="NYS93331.1"/>
    </source>
</evidence>
<protein>
    <submittedName>
        <fullName evidence="3">LLM class F420-dependent oxidoreductase</fullName>
    </submittedName>
</protein>
<dbReference type="InterPro" id="IPR050564">
    <property type="entry name" value="F420-G6PD/mer"/>
</dbReference>
<comment type="caution">
    <text evidence="3">The sequence shown here is derived from an EMBL/GenBank/DDBJ whole genome shotgun (WGS) entry which is preliminary data.</text>
</comment>
<dbReference type="PANTHER" id="PTHR43244">
    <property type="match status" value="1"/>
</dbReference>
<dbReference type="InterPro" id="IPR036661">
    <property type="entry name" value="Luciferase-like_sf"/>
</dbReference>
<evidence type="ECO:0000256" key="1">
    <source>
        <dbReference type="ARBA" id="ARBA00023002"/>
    </source>
</evidence>
<dbReference type="CDD" id="cd01097">
    <property type="entry name" value="Tetrahydromethanopterin_reductase"/>
    <property type="match status" value="1"/>
</dbReference>
<dbReference type="InterPro" id="IPR011251">
    <property type="entry name" value="Luciferase-like_dom"/>
</dbReference>